<protein>
    <submittedName>
        <fullName evidence="1">Uncharacterized protein</fullName>
    </submittedName>
</protein>
<proteinExistence type="predicted"/>
<dbReference type="EMBL" id="JAIZAY010000006">
    <property type="protein sequence ID" value="KAJ8040858.1"/>
    <property type="molecule type" value="Genomic_DNA"/>
</dbReference>
<gene>
    <name evidence="1" type="ORF">HOLleu_15280</name>
</gene>
<reference evidence="1" key="1">
    <citation type="submission" date="2021-10" db="EMBL/GenBank/DDBJ databases">
        <title>Tropical sea cucumber genome reveals ecological adaptation and Cuvierian tubules defense mechanism.</title>
        <authorList>
            <person name="Chen T."/>
        </authorList>
    </citation>
    <scope>NUCLEOTIDE SEQUENCE</scope>
    <source>
        <strain evidence="1">Nanhai2018</strain>
        <tissue evidence="1">Muscle</tissue>
    </source>
</reference>
<accession>A0A9Q1HD27</accession>
<organism evidence="1 2">
    <name type="scientific">Holothuria leucospilota</name>
    <name type="common">Black long sea cucumber</name>
    <name type="synonym">Mertensiothuria leucospilota</name>
    <dbReference type="NCBI Taxonomy" id="206669"/>
    <lineage>
        <taxon>Eukaryota</taxon>
        <taxon>Metazoa</taxon>
        <taxon>Echinodermata</taxon>
        <taxon>Eleutherozoa</taxon>
        <taxon>Echinozoa</taxon>
        <taxon>Holothuroidea</taxon>
        <taxon>Aspidochirotacea</taxon>
        <taxon>Aspidochirotida</taxon>
        <taxon>Holothuriidae</taxon>
        <taxon>Holothuria</taxon>
    </lineage>
</organism>
<comment type="caution">
    <text evidence="1">The sequence shown here is derived from an EMBL/GenBank/DDBJ whole genome shotgun (WGS) entry which is preliminary data.</text>
</comment>
<dbReference type="PANTHER" id="PTHR35668:SF1">
    <property type="entry name" value="PROTEIN SHORTAGE IN CHIASMATA 1 ORTHOLOG"/>
    <property type="match status" value="1"/>
</dbReference>
<dbReference type="Proteomes" id="UP001152320">
    <property type="component" value="Chromosome 6"/>
</dbReference>
<evidence type="ECO:0000313" key="2">
    <source>
        <dbReference type="Proteomes" id="UP001152320"/>
    </source>
</evidence>
<keyword evidence="2" id="KW-1185">Reference proteome</keyword>
<dbReference type="InterPro" id="IPR039991">
    <property type="entry name" value="SHOC1"/>
</dbReference>
<dbReference type="GO" id="GO:0000794">
    <property type="term" value="C:condensed nuclear chromosome"/>
    <property type="evidence" value="ECO:0007669"/>
    <property type="project" value="InterPro"/>
</dbReference>
<dbReference type="PANTHER" id="PTHR35668">
    <property type="entry name" value="PROTEIN SHORTAGE IN CHIASMATA 1 ORTHOLOG"/>
    <property type="match status" value="1"/>
</dbReference>
<dbReference type="AlphaFoldDB" id="A0A9Q1HD27"/>
<evidence type="ECO:0000313" key="1">
    <source>
        <dbReference type="EMBL" id="KAJ8040858.1"/>
    </source>
</evidence>
<name>A0A9Q1HD27_HOLLE</name>
<dbReference type="GO" id="GO:0000712">
    <property type="term" value="P:resolution of meiotic recombination intermediates"/>
    <property type="evidence" value="ECO:0007669"/>
    <property type="project" value="InterPro"/>
</dbReference>
<dbReference type="GO" id="GO:0016887">
    <property type="term" value="F:ATP hydrolysis activity"/>
    <property type="evidence" value="ECO:0007669"/>
    <property type="project" value="InterPro"/>
</dbReference>
<dbReference type="GO" id="GO:0003697">
    <property type="term" value="F:single-stranded DNA binding"/>
    <property type="evidence" value="ECO:0007669"/>
    <property type="project" value="TreeGrafter"/>
</dbReference>
<sequence>MPRFRAFDFLSEAQRKSQVFLSYFLVAVPFHLETVDQYAHNGSVGNDSFRKPWLYEDGGIFVDDLEDYGLPSKEAISKDIIHDERPYKESSCTQWTVERFSIEDDIMVIPSSNPESPQITNEERFQLQSSLLSSMSESDTLSDDENILALQACSWTCNQCEEKDFFLEVPEACFNSFAEPVPCIKELCLHLKKKQVKDPFLDSRGNPVCQSHFFR</sequence>
<dbReference type="OrthoDB" id="9909657at2759"/>